<accession>A0A0N7IFJ9</accession>
<dbReference type="InterPro" id="IPR005467">
    <property type="entry name" value="His_kinase_dom"/>
</dbReference>
<keyword evidence="5 8" id="KW-0418">Kinase</keyword>
<dbReference type="Pfam" id="PF08448">
    <property type="entry name" value="PAS_4"/>
    <property type="match status" value="1"/>
</dbReference>
<keyword evidence="4 8" id="KW-0808">Transferase</keyword>
<evidence type="ECO:0000256" key="3">
    <source>
        <dbReference type="ARBA" id="ARBA00022553"/>
    </source>
</evidence>
<evidence type="ECO:0000256" key="1">
    <source>
        <dbReference type="ARBA" id="ARBA00000085"/>
    </source>
</evidence>
<dbReference type="PANTHER" id="PTHR43711">
    <property type="entry name" value="TWO-COMPONENT HISTIDINE KINASE"/>
    <property type="match status" value="1"/>
</dbReference>
<dbReference type="SUPFAM" id="SSF47384">
    <property type="entry name" value="Homodimeric domain of signal transducing histidine kinase"/>
    <property type="match status" value="1"/>
</dbReference>
<dbReference type="SUPFAM" id="SSF55785">
    <property type="entry name" value="PYP-like sensor domain (PAS domain)"/>
    <property type="match status" value="1"/>
</dbReference>
<evidence type="ECO:0000256" key="6">
    <source>
        <dbReference type="ARBA" id="ARBA00023012"/>
    </source>
</evidence>
<proteinExistence type="predicted"/>
<dbReference type="KEGG" id="bcel:BcellWH2_03174"/>
<reference evidence="8 9" key="1">
    <citation type="journal article" date="2015" name="Science">
        <title>Genetic determinants of in vivo fitness and diet responsiveness in multiple human gut Bacteroides.</title>
        <authorList>
            <person name="Wu M."/>
            <person name="McNulty N.P."/>
            <person name="Rodionov D.A."/>
            <person name="Khoroshkin M.S."/>
            <person name="Griffin N.W."/>
            <person name="Cheng J."/>
            <person name="Latreille P."/>
            <person name="Kerstetter R.A."/>
            <person name="Terrapon N."/>
            <person name="Henrissat B."/>
            <person name="Osterman A.L."/>
            <person name="Gordon J.I."/>
        </authorList>
    </citation>
    <scope>NUCLEOTIDE SEQUENCE [LARGE SCALE GENOMIC DNA]</scope>
    <source>
        <strain evidence="8 9">WH2</strain>
    </source>
</reference>
<evidence type="ECO:0000256" key="4">
    <source>
        <dbReference type="ARBA" id="ARBA00022679"/>
    </source>
</evidence>
<dbReference type="InterPro" id="IPR050736">
    <property type="entry name" value="Sensor_HK_Regulatory"/>
</dbReference>
<dbReference type="InterPro" id="IPR003661">
    <property type="entry name" value="HisK_dim/P_dom"/>
</dbReference>
<dbReference type="Gene3D" id="3.30.450.20">
    <property type="entry name" value="PAS domain"/>
    <property type="match status" value="1"/>
</dbReference>
<dbReference type="InterPro" id="IPR036890">
    <property type="entry name" value="HATPase_C_sf"/>
</dbReference>
<evidence type="ECO:0000259" key="7">
    <source>
        <dbReference type="PROSITE" id="PS50109"/>
    </source>
</evidence>
<dbReference type="SMART" id="SM00388">
    <property type="entry name" value="HisKA"/>
    <property type="match status" value="1"/>
</dbReference>
<evidence type="ECO:0000256" key="5">
    <source>
        <dbReference type="ARBA" id="ARBA00022777"/>
    </source>
</evidence>
<dbReference type="Pfam" id="PF02518">
    <property type="entry name" value="HATPase_c"/>
    <property type="match status" value="1"/>
</dbReference>
<dbReference type="InterPro" id="IPR003594">
    <property type="entry name" value="HATPase_dom"/>
</dbReference>
<name>A0A0N7IFJ9_9BACE</name>
<dbReference type="Gene3D" id="3.30.565.10">
    <property type="entry name" value="Histidine kinase-like ATPase, C-terminal domain"/>
    <property type="match status" value="1"/>
</dbReference>
<keyword evidence="3" id="KW-0597">Phosphoprotein</keyword>
<dbReference type="PATRIC" id="fig|246787.4.peg.3288"/>
<sequence length="407" mass="46356">MLYLLPENDTLQHICLEMRDYKDKTKEELLEIIRELEEQLASRSLPTDPCPDEEPERFREKYGKEILEAIPDMLTVFDRNLDYIELLSSPDTNHVEGLSGKDKSHPNLKDIVPESEYRKIRANMEKVVRTGFPSIGEHSLQFEGETHHYENLVCPLGDKYLLCMCRDVTSRENAQRELAAARVKAEESDRLKSAFLANMSHEIRTPLNAIVGFSRLVIDPGHDGDKDDYCNIIEQNSELLLCLFNDILDLSAMEAGSLGFVKEKVNVYAACLEEYERHRMKVNKGVKMALDDVDKNLYVIGDRMRIMQVLMNLLSNAAKFTPSGEIHFGYQLRGNVVQFYVKDTGIGIPANRVAKIFERFGKINNFAQGTGLGLTVSRMLVERMGGRIWVRSGEGIGTTFYFTLPMT</sequence>
<dbReference type="PANTHER" id="PTHR43711:SF31">
    <property type="entry name" value="HISTIDINE KINASE"/>
    <property type="match status" value="1"/>
</dbReference>
<dbReference type="EMBL" id="CP012801">
    <property type="protein sequence ID" value="ALJ60411.1"/>
    <property type="molecule type" value="Genomic_DNA"/>
</dbReference>
<feature type="domain" description="Histidine kinase" evidence="7">
    <location>
        <begin position="198"/>
        <end position="407"/>
    </location>
</feature>
<gene>
    <name evidence="8" type="primary">luxQ_5</name>
    <name evidence="8" type="ORF">BcellWH2_03174</name>
</gene>
<dbReference type="SMART" id="SM00387">
    <property type="entry name" value="HATPase_c"/>
    <property type="match status" value="1"/>
</dbReference>
<dbReference type="GO" id="GO:0000155">
    <property type="term" value="F:phosphorelay sensor kinase activity"/>
    <property type="evidence" value="ECO:0007669"/>
    <property type="project" value="InterPro"/>
</dbReference>
<dbReference type="Proteomes" id="UP000061809">
    <property type="component" value="Chromosome"/>
</dbReference>
<evidence type="ECO:0000256" key="2">
    <source>
        <dbReference type="ARBA" id="ARBA00012438"/>
    </source>
</evidence>
<dbReference type="Pfam" id="PF00512">
    <property type="entry name" value="HisKA"/>
    <property type="match status" value="1"/>
</dbReference>
<dbReference type="CDD" id="cd00082">
    <property type="entry name" value="HisKA"/>
    <property type="match status" value="1"/>
</dbReference>
<comment type="catalytic activity">
    <reaction evidence="1">
        <text>ATP + protein L-histidine = ADP + protein N-phospho-L-histidine.</text>
        <dbReference type="EC" id="2.7.13.3"/>
    </reaction>
</comment>
<dbReference type="SUPFAM" id="SSF55874">
    <property type="entry name" value="ATPase domain of HSP90 chaperone/DNA topoisomerase II/histidine kinase"/>
    <property type="match status" value="1"/>
</dbReference>
<evidence type="ECO:0000313" key="9">
    <source>
        <dbReference type="Proteomes" id="UP000061809"/>
    </source>
</evidence>
<dbReference type="CDD" id="cd16922">
    <property type="entry name" value="HATPase_EvgS-ArcB-TorS-like"/>
    <property type="match status" value="1"/>
</dbReference>
<dbReference type="FunFam" id="3.30.565.10:FF:000006">
    <property type="entry name" value="Sensor histidine kinase WalK"/>
    <property type="match status" value="1"/>
</dbReference>
<dbReference type="InterPro" id="IPR036097">
    <property type="entry name" value="HisK_dim/P_sf"/>
</dbReference>
<dbReference type="Gene3D" id="1.10.287.130">
    <property type="match status" value="1"/>
</dbReference>
<dbReference type="PROSITE" id="PS50109">
    <property type="entry name" value="HIS_KIN"/>
    <property type="match status" value="1"/>
</dbReference>
<dbReference type="InterPro" id="IPR004358">
    <property type="entry name" value="Sig_transdc_His_kin-like_C"/>
</dbReference>
<dbReference type="EC" id="2.7.13.3" evidence="2"/>
<protein>
    <recommendedName>
        <fullName evidence="2">histidine kinase</fullName>
        <ecNumber evidence="2">2.7.13.3</ecNumber>
    </recommendedName>
</protein>
<keyword evidence="6" id="KW-0902">Two-component regulatory system</keyword>
<dbReference type="PRINTS" id="PR00344">
    <property type="entry name" value="BCTRLSENSOR"/>
</dbReference>
<evidence type="ECO:0000313" key="8">
    <source>
        <dbReference type="EMBL" id="ALJ60411.1"/>
    </source>
</evidence>
<organism evidence="8 9">
    <name type="scientific">Bacteroides cellulosilyticus</name>
    <dbReference type="NCBI Taxonomy" id="246787"/>
    <lineage>
        <taxon>Bacteria</taxon>
        <taxon>Pseudomonadati</taxon>
        <taxon>Bacteroidota</taxon>
        <taxon>Bacteroidia</taxon>
        <taxon>Bacteroidales</taxon>
        <taxon>Bacteroidaceae</taxon>
        <taxon>Bacteroides</taxon>
    </lineage>
</organism>
<dbReference type="InterPro" id="IPR035965">
    <property type="entry name" value="PAS-like_dom_sf"/>
</dbReference>
<dbReference type="InterPro" id="IPR013656">
    <property type="entry name" value="PAS_4"/>
</dbReference>
<dbReference type="AlphaFoldDB" id="A0A0N7IFJ9"/>